<evidence type="ECO:0000256" key="7">
    <source>
        <dbReference type="ARBA" id="ARBA00059977"/>
    </source>
</evidence>
<evidence type="ECO:0000256" key="1">
    <source>
        <dbReference type="ARBA" id="ARBA00004123"/>
    </source>
</evidence>
<feature type="domain" description="WRKY" evidence="10">
    <location>
        <begin position="90"/>
        <end position="150"/>
    </location>
</feature>
<dbReference type="PROSITE" id="PS50811">
    <property type="entry name" value="WRKY"/>
    <property type="match status" value="1"/>
</dbReference>
<feature type="compositionally biased region" description="Basic and acidic residues" evidence="9">
    <location>
        <begin position="196"/>
        <end position="211"/>
    </location>
</feature>
<dbReference type="Gene3D" id="2.20.25.80">
    <property type="entry name" value="WRKY domain"/>
    <property type="match status" value="1"/>
</dbReference>
<evidence type="ECO:0000313" key="12">
    <source>
        <dbReference type="Proteomes" id="UP000032180"/>
    </source>
</evidence>
<dbReference type="Gramene" id="LPERR01G26540.1">
    <property type="protein sequence ID" value="LPERR01G26540.1"/>
    <property type="gene ID" value="LPERR01G26540"/>
</dbReference>
<dbReference type="PANTHER" id="PTHR32096:SF19">
    <property type="entry name" value="OS01G0750100 PROTEIN"/>
    <property type="match status" value="1"/>
</dbReference>
<dbReference type="GO" id="GO:0000976">
    <property type="term" value="F:transcription cis-regulatory region binding"/>
    <property type="evidence" value="ECO:0007669"/>
    <property type="project" value="TreeGrafter"/>
</dbReference>
<proteinExistence type="inferred from homology"/>
<comment type="function">
    <text evidence="7">Transcription factor. Interacts, when in complex with WRKY71, specifically with the W box (5'-(T)TGAC[CT]-3'), a frequently occurring elicitor-responsive cis-acting element. Represses specifically gibberellic acid (GA)-induced promoters in aleurone cells, probably by interfering with GAM1.</text>
</comment>
<dbReference type="eggNOG" id="ENOG502QR9A">
    <property type="taxonomic scope" value="Eukaryota"/>
</dbReference>
<comment type="similarity">
    <text evidence="2">Belongs to the WRKY group II-a family.</text>
</comment>
<sequence length="304" mass="33031">MDRSTSGEDGSCSAGTDSPSPREESVDEQGAAEESSPAPGGLKRELPSPSSPLPPPAKRSRRSVEKRVVSVPIAECGDRPKGAGEGPPPSDSWAWRKYGQKPIKGSPYPRGYYRCSSSKGCPARKQVERSRADPTVLLVTYSFEHNHPWPQPKSSSCHASKSSPRLTTAPKPEPAADDQEHPDPAENESSSVELDVPEKEPEPVVKQEQEMEQKVAVIEPAAAVTATVAPAAVEVEEENLDFGWIDQYHPTWHRSYAPLMPPEEWERELQGDDALFAGLGELPECAVVFGRRRELSMAATAPCS</sequence>
<keyword evidence="6" id="KW-0539">Nucleus</keyword>
<evidence type="ECO:0000259" key="10">
    <source>
        <dbReference type="PROSITE" id="PS50811"/>
    </source>
</evidence>
<dbReference type="PANTHER" id="PTHR32096">
    <property type="entry name" value="WRKY TRANSCRIPTION FACTOR 30-RELATED-RELATED"/>
    <property type="match status" value="1"/>
</dbReference>
<dbReference type="FunFam" id="2.20.25.80:FF:000004">
    <property type="entry name" value="WRKY transcription factor 65"/>
    <property type="match status" value="1"/>
</dbReference>
<evidence type="ECO:0000256" key="8">
    <source>
        <dbReference type="ARBA" id="ARBA00070168"/>
    </source>
</evidence>
<keyword evidence="5" id="KW-0804">Transcription</keyword>
<keyword evidence="4" id="KW-0238">DNA-binding</keyword>
<dbReference type="InterPro" id="IPR003657">
    <property type="entry name" value="WRKY_dom"/>
</dbReference>
<dbReference type="GO" id="GO:0005634">
    <property type="term" value="C:nucleus"/>
    <property type="evidence" value="ECO:0007669"/>
    <property type="project" value="UniProtKB-SubCell"/>
</dbReference>
<keyword evidence="3" id="KW-0805">Transcription regulation</keyword>
<feature type="region of interest" description="Disordered" evidence="9">
    <location>
        <begin position="145"/>
        <end position="211"/>
    </location>
</feature>
<evidence type="ECO:0000256" key="5">
    <source>
        <dbReference type="ARBA" id="ARBA00023163"/>
    </source>
</evidence>
<protein>
    <recommendedName>
        <fullName evidence="8">WRKY transcription factor WRKY51</fullName>
    </recommendedName>
</protein>
<organism evidence="11 12">
    <name type="scientific">Leersia perrieri</name>
    <dbReference type="NCBI Taxonomy" id="77586"/>
    <lineage>
        <taxon>Eukaryota</taxon>
        <taxon>Viridiplantae</taxon>
        <taxon>Streptophyta</taxon>
        <taxon>Embryophyta</taxon>
        <taxon>Tracheophyta</taxon>
        <taxon>Spermatophyta</taxon>
        <taxon>Magnoliopsida</taxon>
        <taxon>Liliopsida</taxon>
        <taxon>Poales</taxon>
        <taxon>Poaceae</taxon>
        <taxon>BOP clade</taxon>
        <taxon>Oryzoideae</taxon>
        <taxon>Oryzeae</taxon>
        <taxon>Oryzinae</taxon>
        <taxon>Leersia</taxon>
    </lineage>
</organism>
<reference evidence="12" key="2">
    <citation type="submission" date="2013-12" db="EMBL/GenBank/DDBJ databases">
        <authorList>
            <person name="Yu Y."/>
            <person name="Lee S."/>
            <person name="de Baynast K."/>
            <person name="Wissotski M."/>
            <person name="Liu L."/>
            <person name="Talag J."/>
            <person name="Goicoechea J."/>
            <person name="Angelova A."/>
            <person name="Jetty R."/>
            <person name="Kudrna D."/>
            <person name="Golser W."/>
            <person name="Rivera L."/>
            <person name="Zhang J."/>
            <person name="Wing R."/>
        </authorList>
    </citation>
    <scope>NUCLEOTIDE SEQUENCE</scope>
</reference>
<feature type="compositionally biased region" description="Low complexity" evidence="9">
    <location>
        <begin position="154"/>
        <end position="163"/>
    </location>
</feature>
<dbReference type="Pfam" id="PF03106">
    <property type="entry name" value="WRKY"/>
    <property type="match status" value="1"/>
</dbReference>
<accession>A0A0D9V5N5</accession>
<evidence type="ECO:0000256" key="9">
    <source>
        <dbReference type="SAM" id="MobiDB-lite"/>
    </source>
</evidence>
<evidence type="ECO:0000256" key="3">
    <source>
        <dbReference type="ARBA" id="ARBA00023015"/>
    </source>
</evidence>
<dbReference type="GO" id="GO:0003700">
    <property type="term" value="F:DNA-binding transcription factor activity"/>
    <property type="evidence" value="ECO:0007669"/>
    <property type="project" value="InterPro"/>
</dbReference>
<dbReference type="AlphaFoldDB" id="A0A0D9V5N5"/>
<evidence type="ECO:0000256" key="2">
    <source>
        <dbReference type="ARBA" id="ARBA00008189"/>
    </source>
</evidence>
<evidence type="ECO:0000256" key="6">
    <source>
        <dbReference type="ARBA" id="ARBA00023242"/>
    </source>
</evidence>
<dbReference type="HOGENOM" id="CLU_079187_0_0_1"/>
<comment type="subcellular location">
    <subcellularLocation>
        <location evidence="1">Nucleus</location>
    </subcellularLocation>
</comment>
<dbReference type="EnsemblPlants" id="LPERR01G26540.1">
    <property type="protein sequence ID" value="LPERR01G26540.1"/>
    <property type="gene ID" value="LPERR01G26540"/>
</dbReference>
<name>A0A0D9V5N5_9ORYZ</name>
<reference evidence="11" key="3">
    <citation type="submission" date="2015-04" db="UniProtKB">
        <authorList>
            <consortium name="EnsemblPlants"/>
        </authorList>
    </citation>
    <scope>IDENTIFICATION</scope>
</reference>
<dbReference type="SMART" id="SM00774">
    <property type="entry name" value="WRKY"/>
    <property type="match status" value="1"/>
</dbReference>
<evidence type="ECO:0000256" key="4">
    <source>
        <dbReference type="ARBA" id="ARBA00023125"/>
    </source>
</evidence>
<feature type="region of interest" description="Disordered" evidence="9">
    <location>
        <begin position="1"/>
        <end position="132"/>
    </location>
</feature>
<reference evidence="11 12" key="1">
    <citation type="submission" date="2012-08" db="EMBL/GenBank/DDBJ databases">
        <title>Oryza genome evolution.</title>
        <authorList>
            <person name="Wing R.A."/>
        </authorList>
    </citation>
    <scope>NUCLEOTIDE SEQUENCE</scope>
</reference>
<keyword evidence="12" id="KW-1185">Reference proteome</keyword>
<evidence type="ECO:0000313" key="11">
    <source>
        <dbReference type="EnsemblPlants" id="LPERR01G26540.1"/>
    </source>
</evidence>
<dbReference type="SUPFAM" id="SSF118290">
    <property type="entry name" value="WRKY DNA-binding domain"/>
    <property type="match status" value="1"/>
</dbReference>
<dbReference type="Proteomes" id="UP000032180">
    <property type="component" value="Chromosome 1"/>
</dbReference>
<dbReference type="InterPro" id="IPR036576">
    <property type="entry name" value="WRKY_dom_sf"/>
</dbReference>
<dbReference type="InterPro" id="IPR044810">
    <property type="entry name" value="WRKY_plant"/>
</dbReference>